<organism evidence="1 2">
    <name type="scientific">Gibberella intermedia</name>
    <name type="common">Bulb rot disease fungus</name>
    <name type="synonym">Fusarium proliferatum</name>
    <dbReference type="NCBI Taxonomy" id="948311"/>
    <lineage>
        <taxon>Eukaryota</taxon>
        <taxon>Fungi</taxon>
        <taxon>Dikarya</taxon>
        <taxon>Ascomycota</taxon>
        <taxon>Pezizomycotina</taxon>
        <taxon>Sordariomycetes</taxon>
        <taxon>Hypocreomycetidae</taxon>
        <taxon>Hypocreales</taxon>
        <taxon>Nectriaceae</taxon>
        <taxon>Fusarium</taxon>
        <taxon>Fusarium fujikuroi species complex</taxon>
    </lineage>
</organism>
<gene>
    <name evidence="1" type="ORF">BFJ72_g8169</name>
</gene>
<comment type="caution">
    <text evidence="1">The sequence shown here is derived from an EMBL/GenBank/DDBJ whole genome shotgun (WGS) entry which is preliminary data.</text>
</comment>
<dbReference type="AlphaFoldDB" id="A0A420T583"/>
<evidence type="ECO:0000313" key="1">
    <source>
        <dbReference type="EMBL" id="RKL36620.1"/>
    </source>
</evidence>
<sequence>MSREPPPWRGVRTVTEGKKAKLMLDNNEVIAKTVGKLKGGGYFDSNQKPMGQWTYAKVLNRGTLLWDREIFYPGDPTERSMHVHYSEESFDYGAPRRLLVGYSAYTLEPVLASINPEVFYVQEDMQGEHLGGLTLETISEGFLEEGEVILHHSLAVPGNLRALKLLLLEKDWSRALHGGDLSVDGAKDLAHQSARSLYDGRTPVTLKPNPQRSVIPDEPYGPGNRQLHEVLPRAHLWHNGPRDFVYKAPYISNMRYPERLYHELAIFANAHSGDKFNATAMLSAVQLWVDIEEHPDRMLEYGIVEPLPSVSLAVFIVYLEHWLKIHEHLQCLRFIHPFRLIHLLYWNDILVPCSRNSVYNVEEDAIDSARVRWYVLDAEARDPEISVAERVDLYPFMISGSKMVYPQDIPHKFRLSETQQAMVGMPDLRVLGLPSYPTYDSETIEIAMPEPIARIIFLQETSGEHTLNDFFDATKAGPTSQFGNSLRSGTIWSHEFHKYTHEPGRHIGGFITRELTDIWTQLSDRRLRWLETLGVLGKVRLRTGEDGLPGYYGMPLENDGWCLDDVYAGRMVQRALEDPRNRPDSVS</sequence>
<reference evidence="1 2" key="1">
    <citation type="journal article" date="2018" name="Sci. Rep.">
        <title>Characterisation of pathogen-specific regions and novel effector candidates in Fusarium oxysporum f. sp. cepae.</title>
        <authorList>
            <person name="Armitage A.D."/>
            <person name="Taylor A."/>
            <person name="Sobczyk M.K."/>
            <person name="Baxter L."/>
            <person name="Greenfield B.P."/>
            <person name="Bates H.J."/>
            <person name="Wilson F."/>
            <person name="Jackson A.C."/>
            <person name="Ott S."/>
            <person name="Harrison R.J."/>
            <person name="Clarkson J.P."/>
        </authorList>
    </citation>
    <scope>NUCLEOTIDE SEQUENCE [LARGE SCALE GENOMIC DNA]</scope>
    <source>
        <strain evidence="1 2">Fp_A8</strain>
    </source>
</reference>
<name>A0A420T583_GIBIN</name>
<protein>
    <submittedName>
        <fullName evidence="1">Uncharacterized protein</fullName>
    </submittedName>
</protein>
<accession>A0A420T583</accession>
<proteinExistence type="predicted"/>
<evidence type="ECO:0000313" key="2">
    <source>
        <dbReference type="Proteomes" id="UP000283569"/>
    </source>
</evidence>
<dbReference type="EMBL" id="MRDB01000028">
    <property type="protein sequence ID" value="RKL36620.1"/>
    <property type="molecule type" value="Genomic_DNA"/>
</dbReference>
<dbReference type="Proteomes" id="UP000283569">
    <property type="component" value="Unassembled WGS sequence"/>
</dbReference>